<dbReference type="RefSeq" id="WP_006926543.1">
    <property type="nucleotide sequence ID" value="NZ_CM001402.1"/>
</dbReference>
<dbReference type="STRING" id="880073.Cabys_2808"/>
<dbReference type="PaxDb" id="880073-Calab_0034"/>
<dbReference type="Proteomes" id="UP000183868">
    <property type="component" value="Chromosome"/>
</dbReference>
<dbReference type="GO" id="GO:0006487">
    <property type="term" value="P:protein N-linked glycosylation"/>
    <property type="evidence" value="ECO:0007669"/>
    <property type="project" value="TreeGrafter"/>
</dbReference>
<dbReference type="HOGENOM" id="CLU_319044_0_0_0"/>
<dbReference type="GO" id="GO:0004573">
    <property type="term" value="F:Glc3Man9GlcNAc2 oligosaccharide glucosidase activity"/>
    <property type="evidence" value="ECO:0007669"/>
    <property type="project" value="InterPro"/>
</dbReference>
<gene>
    <name evidence="5" type="ORF">Cabys_2808</name>
    <name evidence="6" type="ORF">Calab_0034</name>
</gene>
<dbReference type="SUPFAM" id="SSF48208">
    <property type="entry name" value="Six-hairpin glycosidases"/>
    <property type="match status" value="1"/>
</dbReference>
<dbReference type="PANTHER" id="PTHR10412">
    <property type="entry name" value="MANNOSYL-OLIGOSACCHARIDE GLUCOSIDASE"/>
    <property type="match status" value="1"/>
</dbReference>
<sequence length="911" mass="106031" precursor="true">MKILSVALLLLIMIHFNSCFGQKERPFLSNLSATKDTPLYTTYAAAMERSEFILDQGFHFKFYDPEKGLDFTTDKAGDWCLAFKNDTNFVYRLKDMFKPPVITLSYPDMVQYEYYPLKGVKVNVAFLVYSSRLAIQDITLTNAGASAAEFTLYPFLRNDYRVFNEVGFNQEKKTITFTHEELPDSWTLAHNIPYVDKVYDFFLISDAPDQMKSFYGFKGENVDIPLQVDLQKKQKYLVWGKMMHAPDKRCTHQNPGPKMMVILNNDRSKLLTERAARWGNSDPNISPYGYFGIELGNFAGLKNGDEYTIRIFCPQSGEIALVKGKVEQLQDQSSKRQDGFFKKNDLPPMPSNFRKIVSETGSEIHLYWDQAKGMRYNVYRRDYGQDAVYKLIAQNLNRASYADKNLKDGSIYGYVVTAIDRQNRMSMPTHELTNISGSDFLADVKKEGQIKTNARDFARIVSFQKQIKLNKGEKKRIRIIRGFARDEKDRKKIYHLALSLMKEKLDQYRAANEQLFAGVPPLPMEDNDLQLLYWSAFNMMRQVFLPPEGKCNYNYYVFSREPTWGWGHGGQVFHESLTMVAYALLDPRSAMDSQRIYSERQYDNGYINYRTGPYLDEIIKYNGELTTSAPWYAWQNWEVYKITQDKQFLKEMYESSKRFYNFYVSNRDKDQDGLCEWGGHAVLECVRDGLVAVWDQVGWPSNFEALDLNCMLVKEANSLAAMAAELGYQDEAQSWKEQADKRAELINKTFWDDETGFYYHVDKKDHDFTFKTKDDLKRQEIIGFLPMWAGIASEEQAAKLVKALTDTSKFWRKYGVPSLAADDPYYNPKGYWNGPVWVEWNYLIMDGLIQYGYKKIARELVERNARNMIACLKKDHNLWEFYSPDEQWGGYHKTYIWAGIINRMLLDVAGF</sequence>
<dbReference type="AlphaFoldDB" id="H1XX01"/>
<dbReference type="KEGG" id="caby:Cabys_2808"/>
<evidence type="ECO:0000313" key="6">
    <source>
        <dbReference type="EMBL" id="EHO39688.1"/>
    </source>
</evidence>
<dbReference type="eggNOG" id="COG3408">
    <property type="taxonomic scope" value="Bacteria"/>
</dbReference>
<feature type="domain" description="Fibronectin type-III" evidence="4">
    <location>
        <begin position="349"/>
        <end position="439"/>
    </location>
</feature>
<dbReference type="Pfam" id="PF22422">
    <property type="entry name" value="MGH1-like_GH"/>
    <property type="match status" value="1"/>
</dbReference>
<evidence type="ECO:0000313" key="5">
    <source>
        <dbReference type="EMBL" id="APF19556.1"/>
    </source>
</evidence>
<reference evidence="6 7" key="1">
    <citation type="submission" date="2011-09" db="EMBL/GenBank/DDBJ databases">
        <title>The permanent draft genome of Caldithrix abyssi DSM 13497.</title>
        <authorList>
            <consortium name="US DOE Joint Genome Institute (JGI-PGF)"/>
            <person name="Lucas S."/>
            <person name="Han J."/>
            <person name="Lapidus A."/>
            <person name="Bruce D."/>
            <person name="Goodwin L."/>
            <person name="Pitluck S."/>
            <person name="Peters L."/>
            <person name="Kyrpides N."/>
            <person name="Mavromatis K."/>
            <person name="Ivanova N."/>
            <person name="Mikhailova N."/>
            <person name="Chertkov O."/>
            <person name="Detter J.C."/>
            <person name="Tapia R."/>
            <person name="Han C."/>
            <person name="Land M."/>
            <person name="Hauser L."/>
            <person name="Markowitz V."/>
            <person name="Cheng J.-F."/>
            <person name="Hugenholtz P."/>
            <person name="Woyke T."/>
            <person name="Wu D."/>
            <person name="Spring S."/>
            <person name="Brambilla E."/>
            <person name="Klenk H.-P."/>
            <person name="Eisen J.A."/>
        </authorList>
    </citation>
    <scope>NUCLEOTIDE SEQUENCE [LARGE SCALE GENOMIC DNA]</scope>
    <source>
        <strain evidence="6 7">DSM 13497</strain>
    </source>
</reference>
<evidence type="ECO:0000313" key="8">
    <source>
        <dbReference type="Proteomes" id="UP000183868"/>
    </source>
</evidence>
<name>H1XX01_CALAY</name>
<evidence type="ECO:0000313" key="7">
    <source>
        <dbReference type="Proteomes" id="UP000004671"/>
    </source>
</evidence>
<dbReference type="SUPFAM" id="SSF49265">
    <property type="entry name" value="Fibronectin type III"/>
    <property type="match status" value="1"/>
</dbReference>
<dbReference type="InParanoid" id="H1XX01"/>
<comment type="similarity">
    <text evidence="1">Belongs to the glycosyl hydrolase 63 family.</text>
</comment>
<dbReference type="Gene3D" id="1.50.10.10">
    <property type="match status" value="1"/>
</dbReference>
<dbReference type="GO" id="GO:0009311">
    <property type="term" value="P:oligosaccharide metabolic process"/>
    <property type="evidence" value="ECO:0007669"/>
    <property type="project" value="InterPro"/>
</dbReference>
<dbReference type="Gene3D" id="2.60.40.10">
    <property type="entry name" value="Immunoglobulins"/>
    <property type="match status" value="1"/>
</dbReference>
<dbReference type="InterPro" id="IPR003961">
    <property type="entry name" value="FN3_dom"/>
</dbReference>
<proteinExistence type="inferred from homology"/>
<reference evidence="5 8" key="2">
    <citation type="submission" date="2016-11" db="EMBL/GenBank/DDBJ databases">
        <title>Genomic analysis of Caldithrix abyssi and proposal of a novel bacterial phylum Caldithrichaeota.</title>
        <authorList>
            <person name="Kublanov I."/>
            <person name="Sigalova O."/>
            <person name="Gavrilov S."/>
            <person name="Lebedinsky A."/>
            <person name="Ivanova N."/>
            <person name="Daum C."/>
            <person name="Reddy T."/>
            <person name="Klenk H.P."/>
            <person name="Goker M."/>
            <person name="Reva O."/>
            <person name="Miroshnichenko M."/>
            <person name="Kyprides N."/>
            <person name="Woyke T."/>
            <person name="Gelfand M."/>
        </authorList>
    </citation>
    <scope>NUCLEOTIDE SEQUENCE [LARGE SCALE GENOMIC DNA]</scope>
    <source>
        <strain evidence="5 8">LF13</strain>
    </source>
</reference>
<dbReference type="Proteomes" id="UP000004671">
    <property type="component" value="Chromosome"/>
</dbReference>
<dbReference type="PANTHER" id="PTHR10412:SF11">
    <property type="entry name" value="MANNOSYL-OLIGOSACCHARIDE GLUCOSIDASE"/>
    <property type="match status" value="1"/>
</dbReference>
<dbReference type="InterPro" id="IPR054491">
    <property type="entry name" value="MGH1-like_GH"/>
</dbReference>
<dbReference type="EMBL" id="CM001402">
    <property type="protein sequence ID" value="EHO39688.1"/>
    <property type="molecule type" value="Genomic_DNA"/>
</dbReference>
<dbReference type="InterPro" id="IPR036116">
    <property type="entry name" value="FN3_sf"/>
</dbReference>
<dbReference type="OrthoDB" id="9781878at2"/>
<accession>H1XX01</accession>
<dbReference type="InterPro" id="IPR012341">
    <property type="entry name" value="6hp_glycosidase-like_sf"/>
</dbReference>
<evidence type="ECO:0000256" key="1">
    <source>
        <dbReference type="ARBA" id="ARBA00010833"/>
    </source>
</evidence>
<dbReference type="EMBL" id="CP018099">
    <property type="protein sequence ID" value="APF19556.1"/>
    <property type="molecule type" value="Genomic_DNA"/>
</dbReference>
<dbReference type="PROSITE" id="PS50853">
    <property type="entry name" value="FN3"/>
    <property type="match status" value="1"/>
</dbReference>
<keyword evidence="2" id="KW-0378">Hydrolase</keyword>
<evidence type="ECO:0000256" key="3">
    <source>
        <dbReference type="ARBA" id="ARBA00023295"/>
    </source>
</evidence>
<evidence type="ECO:0000256" key="2">
    <source>
        <dbReference type="ARBA" id="ARBA00022801"/>
    </source>
</evidence>
<dbReference type="InterPro" id="IPR008928">
    <property type="entry name" value="6-hairpin_glycosidase_sf"/>
</dbReference>
<organism evidence="6 7">
    <name type="scientific">Caldithrix abyssi DSM 13497</name>
    <dbReference type="NCBI Taxonomy" id="880073"/>
    <lineage>
        <taxon>Bacteria</taxon>
        <taxon>Pseudomonadati</taxon>
        <taxon>Calditrichota</taxon>
        <taxon>Calditrichia</taxon>
        <taxon>Calditrichales</taxon>
        <taxon>Calditrichaceae</taxon>
        <taxon>Caldithrix</taxon>
    </lineage>
</organism>
<evidence type="ECO:0000259" key="4">
    <source>
        <dbReference type="PROSITE" id="PS50853"/>
    </source>
</evidence>
<dbReference type="InterPro" id="IPR013783">
    <property type="entry name" value="Ig-like_fold"/>
</dbReference>
<dbReference type="InterPro" id="IPR004888">
    <property type="entry name" value="Glycoside_hydrolase_63"/>
</dbReference>
<keyword evidence="7" id="KW-1185">Reference proteome</keyword>
<protein>
    <submittedName>
        <fullName evidence="6">Alpha-L-rhamnosidase</fullName>
    </submittedName>
    <submittedName>
        <fullName evidence="5">Trehalase</fullName>
    </submittedName>
</protein>
<keyword evidence="3" id="KW-0326">Glycosidase</keyword>